<dbReference type="OrthoDB" id="2223278at2"/>
<gene>
    <name evidence="2" type="ORF">ERS852520_01643</name>
</gene>
<dbReference type="EMBL" id="CZAU01000014">
    <property type="protein sequence ID" value="CUP55944.1"/>
    <property type="molecule type" value="Genomic_DNA"/>
</dbReference>
<evidence type="ECO:0008006" key="4">
    <source>
        <dbReference type="Google" id="ProtNLM"/>
    </source>
</evidence>
<sequence>MMDKKDIISKLAGYKLEGDIEGREKIIELGYEIMIRLRMSRHSYFELFLSTFRFIHVHTWIIQLFIFLSGITMALNFKNLQPISEIMLCITGVIFISALFFIDELFKSFTTGMWELEQTFKYDLRQHIMMKLLIFGIIDMVIVILLSLMTKSIVSLPLYQILVYVLVPYNIVCIILFSLITIWRKQLHNYFLWCISGSICVAVILIANIFKIYEIRMLYWGIAYFITTTILGIILYSQTKIIKWEVASVWN</sequence>
<reference evidence="2 3" key="1">
    <citation type="submission" date="2015-09" db="EMBL/GenBank/DDBJ databases">
        <authorList>
            <consortium name="Pathogen Informatics"/>
        </authorList>
    </citation>
    <scope>NUCLEOTIDE SEQUENCE [LARGE SCALE GENOMIC DNA]</scope>
    <source>
        <strain evidence="2 3">2789STDY5834908</strain>
    </source>
</reference>
<feature type="transmembrane region" description="Helical" evidence="1">
    <location>
        <begin position="128"/>
        <end position="149"/>
    </location>
</feature>
<feature type="transmembrane region" description="Helical" evidence="1">
    <location>
        <begin position="217"/>
        <end position="236"/>
    </location>
</feature>
<name>A0A174P4N2_ANAHA</name>
<proteinExistence type="predicted"/>
<protein>
    <recommendedName>
        <fullName evidence="4">ABC-2 family transporter protein</fullName>
    </recommendedName>
</protein>
<feature type="transmembrane region" description="Helical" evidence="1">
    <location>
        <begin position="190"/>
        <end position="211"/>
    </location>
</feature>
<keyword evidence="1" id="KW-0812">Transmembrane</keyword>
<evidence type="ECO:0000313" key="2">
    <source>
        <dbReference type="EMBL" id="CUP55944.1"/>
    </source>
</evidence>
<accession>A0A174P4N2</accession>
<keyword evidence="1" id="KW-1133">Transmembrane helix</keyword>
<dbReference type="GeneID" id="96230187"/>
<keyword evidence="1" id="KW-0472">Membrane</keyword>
<feature type="transmembrane region" description="Helical" evidence="1">
    <location>
        <begin position="83"/>
        <end position="102"/>
    </location>
</feature>
<evidence type="ECO:0000313" key="3">
    <source>
        <dbReference type="Proteomes" id="UP000095564"/>
    </source>
</evidence>
<feature type="transmembrane region" description="Helical" evidence="1">
    <location>
        <begin position="161"/>
        <end position="183"/>
    </location>
</feature>
<dbReference type="RefSeq" id="WP_055057091.1">
    <property type="nucleotide sequence ID" value="NZ_CZAU01000014.1"/>
</dbReference>
<dbReference type="AlphaFoldDB" id="A0A174P4N2"/>
<dbReference type="Proteomes" id="UP000095564">
    <property type="component" value="Unassembled WGS sequence"/>
</dbReference>
<organism evidence="2 3">
    <name type="scientific">Anaerostipes hadrus</name>
    <dbReference type="NCBI Taxonomy" id="649756"/>
    <lineage>
        <taxon>Bacteria</taxon>
        <taxon>Bacillati</taxon>
        <taxon>Bacillota</taxon>
        <taxon>Clostridia</taxon>
        <taxon>Lachnospirales</taxon>
        <taxon>Lachnospiraceae</taxon>
        <taxon>Anaerostipes</taxon>
    </lineage>
</organism>
<evidence type="ECO:0000256" key="1">
    <source>
        <dbReference type="SAM" id="Phobius"/>
    </source>
</evidence>
<feature type="transmembrane region" description="Helical" evidence="1">
    <location>
        <begin position="44"/>
        <end position="71"/>
    </location>
</feature>